<dbReference type="EMBL" id="JASNJD010000005">
    <property type="protein sequence ID" value="MDK3017657.1"/>
    <property type="molecule type" value="Genomic_DNA"/>
</dbReference>
<dbReference type="PANTHER" id="PTHR36435:SF1">
    <property type="entry name" value="CAAX AMINO TERMINAL PROTEASE FAMILY PROTEIN"/>
    <property type="match status" value="1"/>
</dbReference>
<evidence type="ECO:0000256" key="1">
    <source>
        <dbReference type="SAM" id="Phobius"/>
    </source>
</evidence>
<reference evidence="3 4" key="1">
    <citation type="submission" date="2023-05" db="EMBL/GenBank/DDBJ databases">
        <title>Pseudodonghicola sp. nov.</title>
        <authorList>
            <person name="Huang J."/>
        </authorList>
    </citation>
    <scope>NUCLEOTIDE SEQUENCE [LARGE SCALE GENOMIC DNA]</scope>
    <source>
        <strain evidence="3 4">IC7</strain>
    </source>
</reference>
<gene>
    <name evidence="3" type="ORF">QO033_08215</name>
</gene>
<keyword evidence="3" id="KW-0482">Metalloprotease</keyword>
<feature type="transmembrane region" description="Helical" evidence="1">
    <location>
        <begin position="271"/>
        <end position="290"/>
    </location>
</feature>
<dbReference type="Pfam" id="PF02517">
    <property type="entry name" value="Rce1-like"/>
    <property type="match status" value="1"/>
</dbReference>
<proteinExistence type="predicted"/>
<feature type="transmembrane region" description="Helical" evidence="1">
    <location>
        <begin position="110"/>
        <end position="128"/>
    </location>
</feature>
<keyword evidence="3" id="KW-0645">Protease</keyword>
<dbReference type="InterPro" id="IPR052710">
    <property type="entry name" value="CAAX_protease"/>
</dbReference>
<dbReference type="Proteomes" id="UP001243757">
    <property type="component" value="Unassembled WGS sequence"/>
</dbReference>
<feature type="transmembrane region" description="Helical" evidence="1">
    <location>
        <begin position="67"/>
        <end position="89"/>
    </location>
</feature>
<keyword evidence="1" id="KW-1133">Transmembrane helix</keyword>
<dbReference type="RefSeq" id="WP_284480475.1">
    <property type="nucleotide sequence ID" value="NZ_JASNJD010000005.1"/>
</dbReference>
<name>A0ABT7EZ83_9RHOB</name>
<keyword evidence="4" id="KW-1185">Reference proteome</keyword>
<feature type="transmembrane region" description="Helical" evidence="1">
    <location>
        <begin position="134"/>
        <end position="157"/>
    </location>
</feature>
<feature type="domain" description="CAAX prenyl protease 2/Lysostaphin resistance protein A-like" evidence="2">
    <location>
        <begin position="146"/>
        <end position="242"/>
    </location>
</feature>
<sequence length="296" mass="32015">MTDSPYAAHDRLIAPLRPRAQIWRLLAGLVLIAVVIFGLNSLLHAAVRDLAPPEWYGDLFHGRLPGPTLILLASFGFMTIASMAAANLLQNRPPLSLLGPPGLALVQFWRVLRLLLLLGVVILLLPPYDMGDAALIPNLTFGHWAMLLPLSLLAVLIQTSAEEILFRGFLQQSLAARFRHPAIWLMGPALLFALGHFTPEEAGANAGLIVIWAAVFGLLMGDLTARAGSLGPAIAVHFFNNITALLITASPETLNGLSLYILPFPMGDTGIARGWLAVDFALIVISWLLGRIAIRR</sequence>
<dbReference type="EC" id="3.4.-.-" evidence="3"/>
<feature type="transmembrane region" description="Helical" evidence="1">
    <location>
        <begin position="25"/>
        <end position="47"/>
    </location>
</feature>
<organism evidence="3 4">
    <name type="scientific">Pseudodonghicola flavimaris</name>
    <dbReference type="NCBI Taxonomy" id="3050036"/>
    <lineage>
        <taxon>Bacteria</taxon>
        <taxon>Pseudomonadati</taxon>
        <taxon>Pseudomonadota</taxon>
        <taxon>Alphaproteobacteria</taxon>
        <taxon>Rhodobacterales</taxon>
        <taxon>Paracoccaceae</taxon>
        <taxon>Pseudodonghicola</taxon>
    </lineage>
</organism>
<protein>
    <submittedName>
        <fullName evidence="3">CPBP family intramembrane metalloprotease</fullName>
        <ecNumber evidence="3">3.4.-.-</ecNumber>
    </submittedName>
</protein>
<keyword evidence="1" id="KW-0812">Transmembrane</keyword>
<evidence type="ECO:0000313" key="3">
    <source>
        <dbReference type="EMBL" id="MDK3017657.1"/>
    </source>
</evidence>
<evidence type="ECO:0000259" key="2">
    <source>
        <dbReference type="Pfam" id="PF02517"/>
    </source>
</evidence>
<dbReference type="GO" id="GO:0008237">
    <property type="term" value="F:metallopeptidase activity"/>
    <property type="evidence" value="ECO:0007669"/>
    <property type="project" value="UniProtKB-KW"/>
</dbReference>
<dbReference type="InterPro" id="IPR003675">
    <property type="entry name" value="Rce1/LyrA-like_dom"/>
</dbReference>
<comment type="caution">
    <text evidence="3">The sequence shown here is derived from an EMBL/GenBank/DDBJ whole genome shotgun (WGS) entry which is preliminary data.</text>
</comment>
<feature type="transmembrane region" description="Helical" evidence="1">
    <location>
        <begin position="178"/>
        <end position="197"/>
    </location>
</feature>
<keyword evidence="1" id="KW-0472">Membrane</keyword>
<feature type="transmembrane region" description="Helical" evidence="1">
    <location>
        <begin position="233"/>
        <end position="251"/>
    </location>
</feature>
<keyword evidence="3" id="KW-0378">Hydrolase</keyword>
<feature type="transmembrane region" description="Helical" evidence="1">
    <location>
        <begin position="203"/>
        <end position="221"/>
    </location>
</feature>
<dbReference type="PANTHER" id="PTHR36435">
    <property type="entry name" value="SLR1288 PROTEIN"/>
    <property type="match status" value="1"/>
</dbReference>
<evidence type="ECO:0000313" key="4">
    <source>
        <dbReference type="Proteomes" id="UP001243757"/>
    </source>
</evidence>
<accession>A0ABT7EZ83</accession>